<feature type="transmembrane region" description="Helical" evidence="6">
    <location>
        <begin position="172"/>
        <end position="192"/>
    </location>
</feature>
<feature type="transmembrane region" description="Helical" evidence="6">
    <location>
        <begin position="12"/>
        <end position="33"/>
    </location>
</feature>
<evidence type="ECO:0000313" key="8">
    <source>
        <dbReference type="EMBL" id="GAA1825950.1"/>
    </source>
</evidence>
<dbReference type="Proteomes" id="UP001501746">
    <property type="component" value="Unassembled WGS sequence"/>
</dbReference>
<keyword evidence="9" id="KW-1185">Reference proteome</keyword>
<dbReference type="Gene3D" id="1.20.1250.20">
    <property type="entry name" value="MFS general substrate transporter like domains"/>
    <property type="match status" value="2"/>
</dbReference>
<evidence type="ECO:0000313" key="9">
    <source>
        <dbReference type="Proteomes" id="UP001501746"/>
    </source>
</evidence>
<dbReference type="PROSITE" id="PS50850">
    <property type="entry name" value="MFS"/>
    <property type="match status" value="1"/>
</dbReference>
<evidence type="ECO:0000259" key="7">
    <source>
        <dbReference type="PROSITE" id="PS50850"/>
    </source>
</evidence>
<feature type="transmembrane region" description="Helical" evidence="6">
    <location>
        <begin position="147"/>
        <end position="166"/>
    </location>
</feature>
<evidence type="ECO:0000256" key="6">
    <source>
        <dbReference type="SAM" id="Phobius"/>
    </source>
</evidence>
<organism evidence="8 9">
    <name type="scientific">Agromyces salentinus</name>
    <dbReference type="NCBI Taxonomy" id="269421"/>
    <lineage>
        <taxon>Bacteria</taxon>
        <taxon>Bacillati</taxon>
        <taxon>Actinomycetota</taxon>
        <taxon>Actinomycetes</taxon>
        <taxon>Micrococcales</taxon>
        <taxon>Microbacteriaceae</taxon>
        <taxon>Agromyces</taxon>
    </lineage>
</organism>
<gene>
    <name evidence="8" type="ORF">GCM10009750_06490</name>
</gene>
<feature type="region of interest" description="Disordered" evidence="5">
    <location>
        <begin position="408"/>
        <end position="445"/>
    </location>
</feature>
<feature type="transmembrane region" description="Helical" evidence="6">
    <location>
        <begin position="79"/>
        <end position="99"/>
    </location>
</feature>
<dbReference type="EMBL" id="BAAANK010000002">
    <property type="protein sequence ID" value="GAA1825950.1"/>
    <property type="molecule type" value="Genomic_DNA"/>
</dbReference>
<dbReference type="InterPro" id="IPR011701">
    <property type="entry name" value="MFS"/>
</dbReference>
<accession>A0ABP4YTV6</accession>
<name>A0ABP4YTV6_9MICO</name>
<dbReference type="Pfam" id="PF07690">
    <property type="entry name" value="MFS_1"/>
    <property type="match status" value="1"/>
</dbReference>
<feature type="transmembrane region" description="Helical" evidence="6">
    <location>
        <begin position="321"/>
        <end position="345"/>
    </location>
</feature>
<dbReference type="RefSeq" id="WP_157428993.1">
    <property type="nucleotide sequence ID" value="NZ_BAAANK010000002.1"/>
</dbReference>
<feature type="transmembrane region" description="Helical" evidence="6">
    <location>
        <begin position="45"/>
        <end position="67"/>
    </location>
</feature>
<reference evidence="9" key="1">
    <citation type="journal article" date="2019" name="Int. J. Syst. Evol. Microbiol.">
        <title>The Global Catalogue of Microorganisms (GCM) 10K type strain sequencing project: providing services to taxonomists for standard genome sequencing and annotation.</title>
        <authorList>
            <consortium name="The Broad Institute Genomics Platform"/>
            <consortium name="The Broad Institute Genome Sequencing Center for Infectious Disease"/>
            <person name="Wu L."/>
            <person name="Ma J."/>
        </authorList>
    </citation>
    <scope>NUCLEOTIDE SEQUENCE [LARGE SCALE GENOMIC DNA]</scope>
    <source>
        <strain evidence="9">JCM 14323</strain>
    </source>
</reference>
<keyword evidence="3 6" id="KW-1133">Transmembrane helix</keyword>
<feature type="transmembrane region" description="Helical" evidence="6">
    <location>
        <begin position="265"/>
        <end position="285"/>
    </location>
</feature>
<sequence length="445" mass="44732">MTAPITLRPGLTAWRNAVFAIFFLSGLSLASWVARLPEVRDETGLSTQGVGLVILSGSIASVLGLIAAPPLMARFGARAGMAGALIAVSIGLVLIGVGGSLLPSIPLIAIGLAFAGFGNGAVDVMMNVEGAEAEREIGRTLMPLMHAFFSFGTVAGAGVAAAAAALDIAVVLHLGVVAAAIAIGAVIAVRFVPKRAELGDPASADGRADAASARPWAERFRDGLRVWGDVRLLLIGVIMLGMSFAEGSANDWLTLAAVDGHGFDPAVGAAIFTVFAVSMTTARVLGGPLVDRFGRVLTLRVLAATGVVGLSLFIFGSEVWMIVLGTVLWGIGASMGFPVGMSAAADVPDRTQAAARVSAVAIIGYCAFLVGPPFIGFLGEQFGLLNALLVILLLMIMAGLAAPAARERSRMPGATGGESSGAPGAPGTGSPDAAPSGSAAPAADA</sequence>
<feature type="compositionally biased region" description="Gly residues" evidence="5">
    <location>
        <begin position="414"/>
        <end position="427"/>
    </location>
</feature>
<feature type="transmembrane region" description="Helical" evidence="6">
    <location>
        <begin position="105"/>
        <end position="126"/>
    </location>
</feature>
<evidence type="ECO:0000256" key="4">
    <source>
        <dbReference type="ARBA" id="ARBA00023136"/>
    </source>
</evidence>
<feature type="transmembrane region" description="Helical" evidence="6">
    <location>
        <begin position="226"/>
        <end position="245"/>
    </location>
</feature>
<dbReference type="CDD" id="cd17393">
    <property type="entry name" value="MFS_MosC_like"/>
    <property type="match status" value="1"/>
</dbReference>
<protein>
    <submittedName>
        <fullName evidence="8">MFS transporter</fullName>
    </submittedName>
</protein>
<comment type="caution">
    <text evidence="8">The sequence shown here is derived from an EMBL/GenBank/DDBJ whole genome shotgun (WGS) entry which is preliminary data.</text>
</comment>
<evidence type="ECO:0000256" key="5">
    <source>
        <dbReference type="SAM" id="MobiDB-lite"/>
    </source>
</evidence>
<dbReference type="InterPro" id="IPR020846">
    <property type="entry name" value="MFS_dom"/>
</dbReference>
<feature type="compositionally biased region" description="Low complexity" evidence="5">
    <location>
        <begin position="428"/>
        <end position="445"/>
    </location>
</feature>
<feature type="transmembrane region" description="Helical" evidence="6">
    <location>
        <begin position="384"/>
        <end position="402"/>
    </location>
</feature>
<evidence type="ECO:0000256" key="2">
    <source>
        <dbReference type="ARBA" id="ARBA00022692"/>
    </source>
</evidence>
<keyword evidence="4 6" id="KW-0472">Membrane</keyword>
<comment type="subcellular location">
    <subcellularLocation>
        <location evidence="1">Cell membrane</location>
        <topology evidence="1">Multi-pass membrane protein</topology>
    </subcellularLocation>
</comment>
<dbReference type="SUPFAM" id="SSF103473">
    <property type="entry name" value="MFS general substrate transporter"/>
    <property type="match status" value="1"/>
</dbReference>
<feature type="transmembrane region" description="Helical" evidence="6">
    <location>
        <begin position="357"/>
        <end position="378"/>
    </location>
</feature>
<dbReference type="InterPro" id="IPR036259">
    <property type="entry name" value="MFS_trans_sf"/>
</dbReference>
<keyword evidence="2 6" id="KW-0812">Transmembrane</keyword>
<evidence type="ECO:0000256" key="1">
    <source>
        <dbReference type="ARBA" id="ARBA00004651"/>
    </source>
</evidence>
<evidence type="ECO:0000256" key="3">
    <source>
        <dbReference type="ARBA" id="ARBA00022989"/>
    </source>
</evidence>
<dbReference type="PANTHER" id="PTHR23514:SF13">
    <property type="entry name" value="INNER MEMBRANE PROTEIN YBJJ"/>
    <property type="match status" value="1"/>
</dbReference>
<proteinExistence type="predicted"/>
<dbReference type="InterPro" id="IPR051788">
    <property type="entry name" value="MFS_Transporter"/>
</dbReference>
<dbReference type="PANTHER" id="PTHR23514">
    <property type="entry name" value="BYPASS OF STOP CODON PROTEIN 6"/>
    <property type="match status" value="1"/>
</dbReference>
<feature type="domain" description="Major facilitator superfamily (MFS) profile" evidence="7">
    <location>
        <begin position="14"/>
        <end position="410"/>
    </location>
</feature>
<feature type="transmembrane region" description="Helical" evidence="6">
    <location>
        <begin position="297"/>
        <end position="315"/>
    </location>
</feature>